<dbReference type="InterPro" id="IPR013087">
    <property type="entry name" value="Znf_C2H2_type"/>
</dbReference>
<feature type="region of interest" description="Disordered" evidence="5">
    <location>
        <begin position="56"/>
        <end position="92"/>
    </location>
</feature>
<evidence type="ECO:0000256" key="2">
    <source>
        <dbReference type="ARBA" id="ARBA00022771"/>
    </source>
</evidence>
<evidence type="ECO:0000256" key="5">
    <source>
        <dbReference type="SAM" id="MobiDB-lite"/>
    </source>
</evidence>
<dbReference type="Proteomes" id="UP000193498">
    <property type="component" value="Unassembled WGS sequence"/>
</dbReference>
<proteinExistence type="predicted"/>
<keyword evidence="2 4" id="KW-0863">Zinc-finger</keyword>
<evidence type="ECO:0000313" key="7">
    <source>
        <dbReference type="EMBL" id="ORY02998.1"/>
    </source>
</evidence>
<comment type="caution">
    <text evidence="7">The sequence shown here is derived from an EMBL/GenBank/DDBJ whole genome shotgun (WGS) entry which is preliminary data.</text>
</comment>
<dbReference type="PROSITE" id="PS00028">
    <property type="entry name" value="ZINC_FINGER_C2H2_1"/>
    <property type="match status" value="1"/>
</dbReference>
<dbReference type="SUPFAM" id="SSF57667">
    <property type="entry name" value="beta-beta-alpha zinc fingers"/>
    <property type="match status" value="1"/>
</dbReference>
<dbReference type="FunFam" id="3.30.160.60:FF:000446">
    <property type="entry name" value="Zinc finger protein"/>
    <property type="match status" value="1"/>
</dbReference>
<dbReference type="Gene3D" id="3.30.160.60">
    <property type="entry name" value="Classic Zinc Finger"/>
    <property type="match status" value="1"/>
</dbReference>
<dbReference type="PROSITE" id="PS50157">
    <property type="entry name" value="ZINC_FINGER_C2H2_2"/>
    <property type="match status" value="1"/>
</dbReference>
<sequence>MTLLPIDMVIERQKIKDVDTENSYKLPPLRPYKCNVCHKAFLRLDHLKRHTVHTHLKKPMAEKAAHRAPSTSLLRGPRTNQKLSPAHARNRTHHPYLSSCSYIKPLEPQYSTRGSFQQYSYYTKLHFMETSLVHVPVRGGVQLTGVAAPPLHFNESTSCYHGNPIQSSHCSYKTNESSVSLHPQSRMLPLPHSPYRNLA</sequence>
<feature type="domain" description="C2H2-type" evidence="6">
    <location>
        <begin position="32"/>
        <end position="60"/>
    </location>
</feature>
<reference evidence="7 8" key="1">
    <citation type="submission" date="2016-07" db="EMBL/GenBank/DDBJ databases">
        <title>Pervasive Adenine N6-methylation of Active Genes in Fungi.</title>
        <authorList>
            <consortium name="DOE Joint Genome Institute"/>
            <person name="Mondo S.J."/>
            <person name="Dannebaum R.O."/>
            <person name="Kuo R.C."/>
            <person name="Labutti K."/>
            <person name="Haridas S."/>
            <person name="Kuo A."/>
            <person name="Salamov A."/>
            <person name="Ahrendt S.R."/>
            <person name="Lipzen A."/>
            <person name="Sullivan W."/>
            <person name="Andreopoulos W.B."/>
            <person name="Clum A."/>
            <person name="Lindquist E."/>
            <person name="Daum C."/>
            <person name="Ramamoorthy G.K."/>
            <person name="Gryganskyi A."/>
            <person name="Culley D."/>
            <person name="Magnuson J.K."/>
            <person name="James T.Y."/>
            <person name="O'Malley M.A."/>
            <person name="Stajich J.E."/>
            <person name="Spatafora J.W."/>
            <person name="Visel A."/>
            <person name="Grigoriev I.V."/>
        </authorList>
    </citation>
    <scope>NUCLEOTIDE SEQUENCE [LARGE SCALE GENOMIC DNA]</scope>
    <source>
        <strain evidence="7 8">CBS 931.73</strain>
    </source>
</reference>
<evidence type="ECO:0000256" key="4">
    <source>
        <dbReference type="PROSITE-ProRule" id="PRU00042"/>
    </source>
</evidence>
<dbReference type="GO" id="GO:0008270">
    <property type="term" value="F:zinc ion binding"/>
    <property type="evidence" value="ECO:0007669"/>
    <property type="project" value="UniProtKB-KW"/>
</dbReference>
<evidence type="ECO:0000256" key="1">
    <source>
        <dbReference type="ARBA" id="ARBA00022723"/>
    </source>
</evidence>
<dbReference type="InterPro" id="IPR036236">
    <property type="entry name" value="Znf_C2H2_sf"/>
</dbReference>
<gene>
    <name evidence="7" type="ORF">K493DRAFT_76319</name>
</gene>
<feature type="compositionally biased region" description="Polar residues" evidence="5">
    <location>
        <begin position="69"/>
        <end position="83"/>
    </location>
</feature>
<evidence type="ECO:0000256" key="3">
    <source>
        <dbReference type="ARBA" id="ARBA00022833"/>
    </source>
</evidence>
<evidence type="ECO:0000259" key="6">
    <source>
        <dbReference type="PROSITE" id="PS50157"/>
    </source>
</evidence>
<organism evidence="7 8">
    <name type="scientific">Basidiobolus meristosporus CBS 931.73</name>
    <dbReference type="NCBI Taxonomy" id="1314790"/>
    <lineage>
        <taxon>Eukaryota</taxon>
        <taxon>Fungi</taxon>
        <taxon>Fungi incertae sedis</taxon>
        <taxon>Zoopagomycota</taxon>
        <taxon>Entomophthoromycotina</taxon>
        <taxon>Basidiobolomycetes</taxon>
        <taxon>Basidiobolales</taxon>
        <taxon>Basidiobolaceae</taxon>
        <taxon>Basidiobolus</taxon>
    </lineage>
</organism>
<keyword evidence="8" id="KW-1185">Reference proteome</keyword>
<dbReference type="AlphaFoldDB" id="A0A1Y1YY90"/>
<keyword evidence="3" id="KW-0862">Zinc</keyword>
<dbReference type="InParanoid" id="A0A1Y1YY90"/>
<evidence type="ECO:0000313" key="8">
    <source>
        <dbReference type="Proteomes" id="UP000193498"/>
    </source>
</evidence>
<accession>A0A1Y1YY90</accession>
<keyword evidence="1" id="KW-0479">Metal-binding</keyword>
<protein>
    <recommendedName>
        <fullName evidence="6">C2H2-type domain-containing protein</fullName>
    </recommendedName>
</protein>
<name>A0A1Y1YY90_9FUNG</name>
<dbReference type="EMBL" id="MCFE01000051">
    <property type="protein sequence ID" value="ORY02998.1"/>
    <property type="molecule type" value="Genomic_DNA"/>
</dbReference>